<evidence type="ECO:0000259" key="2">
    <source>
        <dbReference type="PROSITE" id="PS50937"/>
    </source>
</evidence>
<comment type="caution">
    <text evidence="3">The sequence shown here is derived from an EMBL/GenBank/DDBJ whole genome shotgun (WGS) entry which is preliminary data.</text>
</comment>
<dbReference type="RefSeq" id="WP_241514537.1">
    <property type="nucleotide sequence ID" value="NZ_JAFEJT020000054.1"/>
</dbReference>
<dbReference type="SUPFAM" id="SSF46955">
    <property type="entry name" value="Putative DNA-binding domain"/>
    <property type="match status" value="1"/>
</dbReference>
<sequence>MGSNTYGIKEMADRFHIEQSTLRYYEDSGLLPGVKRNTSGRRVYTDWHIDRLGTILCFKQAGMTIDELQRFFAYENGERENIDAMVDLLEHRHQEIIKQEKALHDAHLQVLRKLHFFQGIRQSYIDGTPKPDWSLYAGENYLTDENQNS</sequence>
<gene>
    <name evidence="3" type="ORF">JS533_010830</name>
</gene>
<evidence type="ECO:0000313" key="3">
    <source>
        <dbReference type="EMBL" id="MCH9276760.1"/>
    </source>
</evidence>
<dbReference type="PANTHER" id="PTHR30204">
    <property type="entry name" value="REDOX-CYCLING DRUG-SENSING TRANSCRIPTIONAL ACTIVATOR SOXR"/>
    <property type="match status" value="1"/>
</dbReference>
<keyword evidence="1" id="KW-0238">DNA-binding</keyword>
<dbReference type="CDD" id="cd01109">
    <property type="entry name" value="HTH_YyaN"/>
    <property type="match status" value="1"/>
</dbReference>
<dbReference type="Pfam" id="PF13411">
    <property type="entry name" value="MerR_1"/>
    <property type="match status" value="1"/>
</dbReference>
<dbReference type="PROSITE" id="PS50937">
    <property type="entry name" value="HTH_MERR_2"/>
    <property type="match status" value="1"/>
</dbReference>
<proteinExistence type="predicted"/>
<dbReference type="PANTHER" id="PTHR30204:SF98">
    <property type="entry name" value="HTH-TYPE TRANSCRIPTIONAL REGULATOR ADHR"/>
    <property type="match status" value="1"/>
</dbReference>
<dbReference type="InterPro" id="IPR009061">
    <property type="entry name" value="DNA-bd_dom_put_sf"/>
</dbReference>
<evidence type="ECO:0000256" key="1">
    <source>
        <dbReference type="ARBA" id="ARBA00023125"/>
    </source>
</evidence>
<dbReference type="Gene3D" id="1.10.1660.10">
    <property type="match status" value="1"/>
</dbReference>
<dbReference type="InterPro" id="IPR047057">
    <property type="entry name" value="MerR_fam"/>
</dbReference>
<dbReference type="InterPro" id="IPR000551">
    <property type="entry name" value="MerR-type_HTH_dom"/>
</dbReference>
<protein>
    <submittedName>
        <fullName evidence="3">MerR family transcriptional regulator</fullName>
    </submittedName>
</protein>
<dbReference type="Proteomes" id="UP000710815">
    <property type="component" value="Unassembled WGS sequence"/>
</dbReference>
<evidence type="ECO:0000313" key="4">
    <source>
        <dbReference type="Proteomes" id="UP000710815"/>
    </source>
</evidence>
<keyword evidence="4" id="KW-1185">Reference proteome</keyword>
<dbReference type="EMBL" id="JAFEJT020000054">
    <property type="protein sequence ID" value="MCH9276760.1"/>
    <property type="molecule type" value="Genomic_DNA"/>
</dbReference>
<reference evidence="3 4" key="2">
    <citation type="journal article" date="2021" name="Syst. Appl. Microbiol.">
        <title>Phylogenetic classification of ten novel species belonging to the genus Bifidobacterium comprising B. phasiani sp. nov., B. pongonis sp. nov., B. saguinibicoloris sp. nov., B. colobi sp. nov., B. simiiventris sp. nov., B. santillanense sp. nov., B. miconis sp. nov., B. amazonense sp. nov., B. pluvialisilvae sp. nov., and B. miconisargentati sp. nov.</title>
        <authorList>
            <person name="Lugli G.A."/>
            <person name="Calvete-Torre I."/>
            <person name="Alessandri G."/>
            <person name="Milani C."/>
            <person name="Turroni F."/>
            <person name="Laiolo P."/>
            <person name="Ossiprandi M.C."/>
            <person name="Margolles A."/>
            <person name="Ruiz L."/>
            <person name="Ventura M."/>
        </authorList>
    </citation>
    <scope>NUCLEOTIDE SEQUENCE [LARGE SCALE GENOMIC DNA]</scope>
    <source>
        <strain evidence="3 4">MA1</strain>
    </source>
</reference>
<feature type="domain" description="HTH merR-type" evidence="2">
    <location>
        <begin position="5"/>
        <end position="74"/>
    </location>
</feature>
<name>A0ABS9VXC9_9BIFI</name>
<dbReference type="SMART" id="SM00422">
    <property type="entry name" value="HTH_MERR"/>
    <property type="match status" value="1"/>
</dbReference>
<reference evidence="3 4" key="1">
    <citation type="journal article" date="2021" name="Environ. Microbiol.">
        <title>Genetic insights into the dark matter of the mammalian gut microbiota through targeted genome reconstruction.</title>
        <authorList>
            <person name="Lugli G.A."/>
            <person name="Alessandri G."/>
            <person name="Milani C."/>
            <person name="Viappiani A."/>
            <person name="Fontana F."/>
            <person name="Tarracchini C."/>
            <person name="Mancabelli L."/>
            <person name="Argentini C."/>
            <person name="Ruiz L."/>
            <person name="Margolles A."/>
            <person name="van Sinderen D."/>
            <person name="Turroni F."/>
            <person name="Ventura M."/>
        </authorList>
    </citation>
    <scope>NUCLEOTIDE SEQUENCE [LARGE SCALE GENOMIC DNA]</scope>
    <source>
        <strain evidence="3 4">MA1</strain>
    </source>
</reference>
<organism evidence="3 4">
    <name type="scientific">Bifidobacterium amazonense</name>
    <dbReference type="NCBI Taxonomy" id="2809027"/>
    <lineage>
        <taxon>Bacteria</taxon>
        <taxon>Bacillati</taxon>
        <taxon>Actinomycetota</taxon>
        <taxon>Actinomycetes</taxon>
        <taxon>Bifidobacteriales</taxon>
        <taxon>Bifidobacteriaceae</taxon>
        <taxon>Bifidobacterium</taxon>
    </lineage>
</organism>
<accession>A0ABS9VXC9</accession>